<reference evidence="1 2" key="3">
    <citation type="submission" date="2019-11" db="EMBL/GenBank/DDBJ databases">
        <title>A de novo genome assembly of a pear dwarfing rootstock.</title>
        <authorList>
            <person name="Wang F."/>
            <person name="Wang J."/>
            <person name="Li S."/>
            <person name="Zhang Y."/>
            <person name="Fang M."/>
            <person name="Ma L."/>
            <person name="Zhao Y."/>
            <person name="Jiang S."/>
        </authorList>
    </citation>
    <scope>NUCLEOTIDE SEQUENCE [LARGE SCALE GENOMIC DNA]</scope>
    <source>
        <strain evidence="1">S2</strain>
        <tissue evidence="1">Leaf</tissue>
    </source>
</reference>
<protein>
    <submittedName>
        <fullName evidence="1">Glucan endo-1,3-beta-glucosidase 14-like</fullName>
    </submittedName>
</protein>
<dbReference type="EMBL" id="SMOL01000401">
    <property type="protein sequence ID" value="KAB2618613.1"/>
    <property type="molecule type" value="Genomic_DNA"/>
</dbReference>
<dbReference type="InterPro" id="IPR017853">
    <property type="entry name" value="GH"/>
</dbReference>
<sequence>MLPDMSLNEDHAVNWVKDNVQSFLPETQIRGISVGNEVLGVPEFELCGALLAAAKNIYKAANGSIAYDIGFRGISLSGDVEPANDVFFVEDGHAVASSPIPSSADSLLFFLKGTWFLTSPLTKYRSSKLVPVATLFATDLCCCTASAFKMMVEQTRQQ</sequence>
<dbReference type="AlphaFoldDB" id="A0A5N5GVH3"/>
<proteinExistence type="predicted"/>
<gene>
    <name evidence="1" type="ORF">D8674_014482</name>
</gene>
<organism evidence="1 2">
    <name type="scientific">Pyrus ussuriensis x Pyrus communis</name>
    <dbReference type="NCBI Taxonomy" id="2448454"/>
    <lineage>
        <taxon>Eukaryota</taxon>
        <taxon>Viridiplantae</taxon>
        <taxon>Streptophyta</taxon>
        <taxon>Embryophyta</taxon>
        <taxon>Tracheophyta</taxon>
        <taxon>Spermatophyta</taxon>
        <taxon>Magnoliopsida</taxon>
        <taxon>eudicotyledons</taxon>
        <taxon>Gunneridae</taxon>
        <taxon>Pentapetalae</taxon>
        <taxon>rosids</taxon>
        <taxon>fabids</taxon>
        <taxon>Rosales</taxon>
        <taxon>Rosaceae</taxon>
        <taxon>Amygdaloideae</taxon>
        <taxon>Maleae</taxon>
        <taxon>Pyrus</taxon>
    </lineage>
</organism>
<name>A0A5N5GVH3_9ROSA</name>
<dbReference type="Gene3D" id="3.20.20.80">
    <property type="entry name" value="Glycosidases"/>
    <property type="match status" value="1"/>
</dbReference>
<dbReference type="Proteomes" id="UP000327157">
    <property type="component" value="Chromosome 15"/>
</dbReference>
<reference evidence="1 2" key="1">
    <citation type="submission" date="2019-09" db="EMBL/GenBank/DDBJ databases">
        <authorList>
            <person name="Ou C."/>
        </authorList>
    </citation>
    <scope>NUCLEOTIDE SEQUENCE [LARGE SCALE GENOMIC DNA]</scope>
    <source>
        <strain evidence="1">S2</strain>
        <tissue evidence="1">Leaf</tissue>
    </source>
</reference>
<accession>A0A5N5GVH3</accession>
<evidence type="ECO:0000313" key="2">
    <source>
        <dbReference type="Proteomes" id="UP000327157"/>
    </source>
</evidence>
<dbReference type="OrthoDB" id="1166480at2759"/>
<keyword evidence="2" id="KW-1185">Reference proteome</keyword>
<evidence type="ECO:0000313" key="1">
    <source>
        <dbReference type="EMBL" id="KAB2618613.1"/>
    </source>
</evidence>
<comment type="caution">
    <text evidence="1">The sequence shown here is derived from an EMBL/GenBank/DDBJ whole genome shotgun (WGS) entry which is preliminary data.</text>
</comment>
<dbReference type="SUPFAM" id="SSF51445">
    <property type="entry name" value="(Trans)glycosidases"/>
    <property type="match status" value="1"/>
</dbReference>
<reference evidence="2" key="2">
    <citation type="submission" date="2019-10" db="EMBL/GenBank/DDBJ databases">
        <title>A de novo genome assembly of a pear dwarfing rootstock.</title>
        <authorList>
            <person name="Wang F."/>
            <person name="Wang J."/>
            <person name="Li S."/>
            <person name="Zhang Y."/>
            <person name="Fang M."/>
            <person name="Ma L."/>
            <person name="Zhao Y."/>
            <person name="Jiang S."/>
        </authorList>
    </citation>
    <scope>NUCLEOTIDE SEQUENCE [LARGE SCALE GENOMIC DNA]</scope>
</reference>